<dbReference type="PANTHER" id="PTHR45662:SF8">
    <property type="entry name" value="PHOSPHATIDYLINOSITIDE PHOSPHATASE SAC2"/>
    <property type="match status" value="1"/>
</dbReference>
<sequence>MELLLTPTDFVIKQRDFSLWCDRNSGSGNIIPKENAFSLSPDPIVCIGYIYGFVGRIRFFHDGDWYMVVITKHSQMSNFSDSSIYRIDKVALIPLIQNVHVESFDFDLPSTIRRSDFQNVLKEFMHSKTSPLSSDTPSTLPSCSDSDQDKTRHKENTRREKLEGKFCETFVRMFNDSNFYYSLDCDLTNSLQRQFFHGPFSWKNLDDRFFWNKSMLDELFQYDENLSNPWILPVIQGFYDTTSCSLNFHSIPSLLTKQLHSTPKANLSIHPFGVDNLFSGTYFSVLCLVYV</sequence>
<evidence type="ECO:0000313" key="3">
    <source>
        <dbReference type="EMBL" id="KAI6651925.1"/>
    </source>
</evidence>
<dbReference type="PANTHER" id="PTHR45662">
    <property type="entry name" value="PHOSPHATIDYLINOSITIDE PHOSPHATASE SAC1"/>
    <property type="match status" value="1"/>
</dbReference>
<name>A0AAV7JU08_9METZ</name>
<comment type="caution">
    <text evidence="3">The sequence shown here is derived from an EMBL/GenBank/DDBJ whole genome shotgun (WGS) entry which is preliminary data.</text>
</comment>
<dbReference type="GO" id="GO:0043812">
    <property type="term" value="F:phosphatidylinositol-4-phosphate phosphatase activity"/>
    <property type="evidence" value="ECO:0007669"/>
    <property type="project" value="TreeGrafter"/>
</dbReference>
<dbReference type="GO" id="GO:0005769">
    <property type="term" value="C:early endosome"/>
    <property type="evidence" value="ECO:0007669"/>
    <property type="project" value="TreeGrafter"/>
</dbReference>
<feature type="domain" description="SAC" evidence="2">
    <location>
        <begin position="170"/>
        <end position="276"/>
    </location>
</feature>
<dbReference type="Pfam" id="PF02383">
    <property type="entry name" value="Syja_N"/>
    <property type="match status" value="1"/>
</dbReference>
<gene>
    <name evidence="3" type="ORF">LOD99_4804</name>
</gene>
<evidence type="ECO:0000256" key="1">
    <source>
        <dbReference type="SAM" id="MobiDB-lite"/>
    </source>
</evidence>
<dbReference type="Proteomes" id="UP001165289">
    <property type="component" value="Unassembled WGS sequence"/>
</dbReference>
<keyword evidence="4" id="KW-1185">Reference proteome</keyword>
<dbReference type="GO" id="GO:0046856">
    <property type="term" value="P:phosphatidylinositol dephosphorylation"/>
    <property type="evidence" value="ECO:0007669"/>
    <property type="project" value="TreeGrafter"/>
</dbReference>
<feature type="compositionally biased region" description="Low complexity" evidence="1">
    <location>
        <begin position="128"/>
        <end position="145"/>
    </location>
</feature>
<protein>
    <recommendedName>
        <fullName evidence="2">SAC domain-containing protein</fullName>
    </recommendedName>
</protein>
<accession>A0AAV7JU08</accession>
<feature type="region of interest" description="Disordered" evidence="1">
    <location>
        <begin position="128"/>
        <end position="158"/>
    </location>
</feature>
<dbReference type="EMBL" id="JAKMXF010000301">
    <property type="protein sequence ID" value="KAI6651925.1"/>
    <property type="molecule type" value="Genomic_DNA"/>
</dbReference>
<dbReference type="InterPro" id="IPR002013">
    <property type="entry name" value="SAC_dom"/>
</dbReference>
<reference evidence="3 4" key="1">
    <citation type="journal article" date="2023" name="BMC Biol.">
        <title>The compact genome of the sponge Oopsacas minuta (Hexactinellida) is lacking key metazoan core genes.</title>
        <authorList>
            <person name="Santini S."/>
            <person name="Schenkelaars Q."/>
            <person name="Jourda C."/>
            <person name="Duchesne M."/>
            <person name="Belahbib H."/>
            <person name="Rocher C."/>
            <person name="Selva M."/>
            <person name="Riesgo A."/>
            <person name="Vervoort M."/>
            <person name="Leys S.P."/>
            <person name="Kodjabachian L."/>
            <person name="Le Bivic A."/>
            <person name="Borchiellini C."/>
            <person name="Claverie J.M."/>
            <person name="Renard E."/>
        </authorList>
    </citation>
    <scope>NUCLEOTIDE SEQUENCE [LARGE SCALE GENOMIC DNA]</scope>
    <source>
        <strain evidence="3">SPO-2</strain>
    </source>
</reference>
<evidence type="ECO:0000259" key="2">
    <source>
        <dbReference type="PROSITE" id="PS50275"/>
    </source>
</evidence>
<feature type="compositionally biased region" description="Basic and acidic residues" evidence="1">
    <location>
        <begin position="147"/>
        <end position="158"/>
    </location>
</feature>
<dbReference type="AlphaFoldDB" id="A0AAV7JU08"/>
<dbReference type="GO" id="GO:2001135">
    <property type="term" value="P:regulation of endocytic recycling"/>
    <property type="evidence" value="ECO:0007669"/>
    <property type="project" value="TreeGrafter"/>
</dbReference>
<dbReference type="PROSITE" id="PS50275">
    <property type="entry name" value="SAC"/>
    <property type="match status" value="1"/>
</dbReference>
<evidence type="ECO:0000313" key="4">
    <source>
        <dbReference type="Proteomes" id="UP001165289"/>
    </source>
</evidence>
<proteinExistence type="predicted"/>
<dbReference type="GO" id="GO:0045334">
    <property type="term" value="C:clathrin-coated endocytic vesicle"/>
    <property type="evidence" value="ECO:0007669"/>
    <property type="project" value="TreeGrafter"/>
</dbReference>
<organism evidence="3 4">
    <name type="scientific">Oopsacas minuta</name>
    <dbReference type="NCBI Taxonomy" id="111878"/>
    <lineage>
        <taxon>Eukaryota</taxon>
        <taxon>Metazoa</taxon>
        <taxon>Porifera</taxon>
        <taxon>Hexactinellida</taxon>
        <taxon>Hexasterophora</taxon>
        <taxon>Lyssacinosida</taxon>
        <taxon>Leucopsacidae</taxon>
        <taxon>Oopsacas</taxon>
    </lineage>
</organism>